<evidence type="ECO:0000313" key="2">
    <source>
        <dbReference type="Proteomes" id="UP001165960"/>
    </source>
</evidence>
<gene>
    <name evidence="1" type="ORF">DSO57_1010964</name>
</gene>
<dbReference type="EMBL" id="QTSX02000747">
    <property type="protein sequence ID" value="KAJ9085735.1"/>
    <property type="molecule type" value="Genomic_DNA"/>
</dbReference>
<comment type="caution">
    <text evidence="1">The sequence shown here is derived from an EMBL/GenBank/DDBJ whole genome shotgun (WGS) entry which is preliminary data.</text>
</comment>
<evidence type="ECO:0000313" key="1">
    <source>
        <dbReference type="EMBL" id="KAJ9085735.1"/>
    </source>
</evidence>
<accession>A0ACC2UF84</accession>
<sequence length="138" mass="15584">MSSNHHQFNASQERYALNLGVHKFKKSTSLCNRVLLLNSIDTLAAKLPPESEGLAKHPLKETWRKQMVKEFITQTNTDVTFDLISAPNSVSPDKLALLVDCMQISQKKRTQPSPGIHFVLDKTISKPRPKTKTQAKFQ</sequence>
<keyword evidence="2" id="KW-1185">Reference proteome</keyword>
<reference evidence="1" key="1">
    <citation type="submission" date="2022-04" db="EMBL/GenBank/DDBJ databases">
        <title>Genome of the entomopathogenic fungus Entomophthora muscae.</title>
        <authorList>
            <person name="Elya C."/>
            <person name="Lovett B.R."/>
            <person name="Lee E."/>
            <person name="Macias A.M."/>
            <person name="Hajek A.E."/>
            <person name="De Bivort B.L."/>
            <person name="Kasson M.T."/>
            <person name="De Fine Licht H.H."/>
            <person name="Stajich J.E."/>
        </authorList>
    </citation>
    <scope>NUCLEOTIDE SEQUENCE</scope>
    <source>
        <strain evidence="1">Berkeley</strain>
    </source>
</reference>
<dbReference type="Proteomes" id="UP001165960">
    <property type="component" value="Unassembled WGS sequence"/>
</dbReference>
<name>A0ACC2UF84_9FUNG</name>
<protein>
    <submittedName>
        <fullName evidence="1">Uncharacterized protein</fullName>
    </submittedName>
</protein>
<proteinExistence type="predicted"/>
<organism evidence="1 2">
    <name type="scientific">Entomophthora muscae</name>
    <dbReference type="NCBI Taxonomy" id="34485"/>
    <lineage>
        <taxon>Eukaryota</taxon>
        <taxon>Fungi</taxon>
        <taxon>Fungi incertae sedis</taxon>
        <taxon>Zoopagomycota</taxon>
        <taxon>Entomophthoromycotina</taxon>
        <taxon>Entomophthoromycetes</taxon>
        <taxon>Entomophthorales</taxon>
        <taxon>Entomophthoraceae</taxon>
        <taxon>Entomophthora</taxon>
    </lineage>
</organism>